<dbReference type="GO" id="GO:2000762">
    <property type="term" value="P:regulation of phenylpropanoid metabolic process"/>
    <property type="evidence" value="ECO:0007669"/>
    <property type="project" value="InterPro"/>
</dbReference>
<keyword evidence="3" id="KW-1185">Reference proteome</keyword>
<comment type="caution">
    <text evidence="2">The sequence shown here is derived from an EMBL/GenBank/DDBJ whole genome shotgun (WGS) entry which is preliminary data.</text>
</comment>
<dbReference type="CDD" id="cd22152">
    <property type="entry name" value="F-box_AtAFR-like"/>
    <property type="match status" value="1"/>
</dbReference>
<dbReference type="SUPFAM" id="SSF81383">
    <property type="entry name" value="F-box domain"/>
    <property type="match status" value="1"/>
</dbReference>
<evidence type="ECO:0000313" key="3">
    <source>
        <dbReference type="Proteomes" id="UP000822688"/>
    </source>
</evidence>
<dbReference type="InterPro" id="IPR001810">
    <property type="entry name" value="F-box_dom"/>
</dbReference>
<dbReference type="GO" id="GO:0080037">
    <property type="term" value="P:negative regulation of cytokinin-activated signaling pathway"/>
    <property type="evidence" value="ECO:0007669"/>
    <property type="project" value="InterPro"/>
</dbReference>
<organism evidence="2 3">
    <name type="scientific">Ceratodon purpureus</name>
    <name type="common">Fire moss</name>
    <name type="synonym">Dicranum purpureum</name>
    <dbReference type="NCBI Taxonomy" id="3225"/>
    <lineage>
        <taxon>Eukaryota</taxon>
        <taxon>Viridiplantae</taxon>
        <taxon>Streptophyta</taxon>
        <taxon>Embryophyta</taxon>
        <taxon>Bryophyta</taxon>
        <taxon>Bryophytina</taxon>
        <taxon>Bryopsida</taxon>
        <taxon>Dicranidae</taxon>
        <taxon>Pseudoditrichales</taxon>
        <taxon>Ditrichaceae</taxon>
        <taxon>Ceratodon</taxon>
    </lineage>
</organism>
<dbReference type="SMART" id="SM00612">
    <property type="entry name" value="Kelch"/>
    <property type="match status" value="3"/>
</dbReference>
<dbReference type="PANTHER" id="PTHR46407">
    <property type="entry name" value="OS02G0208700 PROTEIN"/>
    <property type="match status" value="1"/>
</dbReference>
<dbReference type="EMBL" id="CM026427">
    <property type="protein sequence ID" value="KAG0571075.1"/>
    <property type="molecule type" value="Genomic_DNA"/>
</dbReference>
<accession>A0A8T0HJV8</accession>
<dbReference type="AlphaFoldDB" id="A0A8T0HJV8"/>
<dbReference type="InterPro" id="IPR015915">
    <property type="entry name" value="Kelch-typ_b-propeller"/>
</dbReference>
<reference evidence="2 3" key="1">
    <citation type="submission" date="2020-06" db="EMBL/GenBank/DDBJ databases">
        <title>WGS assembly of Ceratodon purpureus strain R40.</title>
        <authorList>
            <person name="Carey S.B."/>
            <person name="Jenkins J."/>
            <person name="Shu S."/>
            <person name="Lovell J.T."/>
            <person name="Sreedasyam A."/>
            <person name="Maumus F."/>
            <person name="Tiley G.P."/>
            <person name="Fernandez-Pozo N."/>
            <person name="Barry K."/>
            <person name="Chen C."/>
            <person name="Wang M."/>
            <person name="Lipzen A."/>
            <person name="Daum C."/>
            <person name="Saski C.A."/>
            <person name="Payton A.C."/>
            <person name="Mcbreen J.C."/>
            <person name="Conrad R.E."/>
            <person name="Kollar L.M."/>
            <person name="Olsson S."/>
            <person name="Huttunen S."/>
            <person name="Landis J.B."/>
            <person name="Wickett N.J."/>
            <person name="Johnson M.G."/>
            <person name="Rensing S.A."/>
            <person name="Grimwood J."/>
            <person name="Schmutz J."/>
            <person name="Mcdaniel S.F."/>
        </authorList>
    </citation>
    <scope>NUCLEOTIDE SEQUENCE [LARGE SCALE GENOMIC DNA]</scope>
    <source>
        <strain evidence="2 3">R40</strain>
    </source>
</reference>
<dbReference type="PANTHER" id="PTHR46407:SF3">
    <property type="entry name" value="OS02G0208700 PROTEIN"/>
    <property type="match status" value="1"/>
</dbReference>
<evidence type="ECO:0000259" key="1">
    <source>
        <dbReference type="SMART" id="SM00256"/>
    </source>
</evidence>
<protein>
    <recommendedName>
        <fullName evidence="1">F-box domain-containing protein</fullName>
    </recommendedName>
</protein>
<dbReference type="SUPFAM" id="SSF117281">
    <property type="entry name" value="Kelch motif"/>
    <property type="match status" value="1"/>
</dbReference>
<dbReference type="InterPro" id="IPR036047">
    <property type="entry name" value="F-box-like_dom_sf"/>
</dbReference>
<dbReference type="Pfam" id="PF01344">
    <property type="entry name" value="Kelch_1"/>
    <property type="match status" value="3"/>
</dbReference>
<dbReference type="Pfam" id="PF00646">
    <property type="entry name" value="F-box"/>
    <property type="match status" value="1"/>
</dbReference>
<dbReference type="Proteomes" id="UP000822688">
    <property type="component" value="Chromosome 6"/>
</dbReference>
<feature type="domain" description="F-box" evidence="1">
    <location>
        <begin position="21"/>
        <end position="61"/>
    </location>
</feature>
<dbReference type="InterPro" id="IPR044595">
    <property type="entry name" value="KMD1-4"/>
</dbReference>
<dbReference type="InterPro" id="IPR006652">
    <property type="entry name" value="Kelch_1"/>
</dbReference>
<evidence type="ECO:0000313" key="2">
    <source>
        <dbReference type="EMBL" id="KAG0571075.1"/>
    </source>
</evidence>
<dbReference type="SMART" id="SM00256">
    <property type="entry name" value="FBOX"/>
    <property type="match status" value="1"/>
</dbReference>
<name>A0A8T0HJV8_CERPU</name>
<dbReference type="Gene3D" id="2.120.10.80">
    <property type="entry name" value="Kelch-type beta propeller"/>
    <property type="match status" value="1"/>
</dbReference>
<proteinExistence type="predicted"/>
<sequence>MTNGSSTSGRELDHELYIPFLPDDVALECLLRVSPRSHNLLHNVSQKWRNLVNSAEFYDQRRKEGATHNYLCLLQAASQTNPEQPPVYCISVLDTSKPRHQWERLPPIPELAHLGLPLFCRLASTPGKLVVLGGWHPTTRESLTTVYIFSFTSWTWHRGANMPTSRSFFACSSISKSHHIIVAGGHDHSKSALASAELYNTSTNSWQRLPNMSSTRDECMGISTSSANFLAIGGYDTSTSISKFINTAEMYNLETNAWTTVQYMCSASTTNAVATPQGVFAFHDRYLVRRCSVDAVWEVVDQVPAGMDQGISAVASAAGFGGGIAVTGPCSGDDEERCRSMVYRFGDGASARRGVWEAVPEHGDFVGATLASCAVEC</sequence>
<gene>
    <name evidence="2" type="ORF">KC19_6G209500</name>
</gene>